<organism evidence="1 2">
    <name type="scientific">Lithospermum erythrorhizon</name>
    <name type="common">Purple gromwell</name>
    <name type="synonym">Lithospermum officinale var. erythrorhizon</name>
    <dbReference type="NCBI Taxonomy" id="34254"/>
    <lineage>
        <taxon>Eukaryota</taxon>
        <taxon>Viridiplantae</taxon>
        <taxon>Streptophyta</taxon>
        <taxon>Embryophyta</taxon>
        <taxon>Tracheophyta</taxon>
        <taxon>Spermatophyta</taxon>
        <taxon>Magnoliopsida</taxon>
        <taxon>eudicotyledons</taxon>
        <taxon>Gunneridae</taxon>
        <taxon>Pentapetalae</taxon>
        <taxon>asterids</taxon>
        <taxon>lamiids</taxon>
        <taxon>Boraginales</taxon>
        <taxon>Boraginaceae</taxon>
        <taxon>Boraginoideae</taxon>
        <taxon>Lithospermeae</taxon>
        <taxon>Lithospermum</taxon>
    </lineage>
</organism>
<dbReference type="AlphaFoldDB" id="A0AAV3QFN0"/>
<proteinExistence type="predicted"/>
<dbReference type="PANTHER" id="PTHR11439">
    <property type="entry name" value="GAG-POL-RELATED RETROTRANSPOSON"/>
    <property type="match status" value="1"/>
</dbReference>
<dbReference type="CDD" id="cd09272">
    <property type="entry name" value="RNase_HI_RT_Ty1"/>
    <property type="match status" value="1"/>
</dbReference>
<keyword evidence="1" id="KW-0812">Transmembrane</keyword>
<dbReference type="PANTHER" id="PTHR11439:SF470">
    <property type="entry name" value="CYSTEINE-RICH RLK (RECEPTOR-LIKE PROTEIN KINASE) 8"/>
    <property type="match status" value="1"/>
</dbReference>
<evidence type="ECO:0000313" key="1">
    <source>
        <dbReference type="EMBL" id="GAA0162458.1"/>
    </source>
</evidence>
<keyword evidence="2" id="KW-1185">Reference proteome</keyword>
<keyword evidence="1" id="KW-0472">Membrane</keyword>
<dbReference type="Proteomes" id="UP001454036">
    <property type="component" value="Unassembled WGS sequence"/>
</dbReference>
<protein>
    <submittedName>
        <fullName evidence="1">Transmembrane signal receptor</fullName>
    </submittedName>
</protein>
<keyword evidence="1" id="KW-0675">Receptor</keyword>
<reference evidence="1 2" key="1">
    <citation type="submission" date="2024-01" db="EMBL/GenBank/DDBJ databases">
        <title>The complete chloroplast genome sequence of Lithospermum erythrorhizon: insights into the phylogenetic relationship among Boraginaceae species and the maternal lineages of purple gromwells.</title>
        <authorList>
            <person name="Okada T."/>
            <person name="Watanabe K."/>
        </authorList>
    </citation>
    <scope>NUCLEOTIDE SEQUENCE [LARGE SCALE GENOMIC DNA]</scope>
</reference>
<evidence type="ECO:0000313" key="2">
    <source>
        <dbReference type="Proteomes" id="UP001454036"/>
    </source>
</evidence>
<name>A0AAV3QFN0_LITER</name>
<dbReference type="EMBL" id="BAABME010004459">
    <property type="protein sequence ID" value="GAA0162458.1"/>
    <property type="molecule type" value="Genomic_DNA"/>
</dbReference>
<comment type="caution">
    <text evidence="1">The sequence shown here is derived from an EMBL/GenBank/DDBJ whole genome shotgun (WGS) entry which is preliminary data.</text>
</comment>
<accession>A0AAV3QFN0</accession>
<sequence length="185" mass="21117">MVTYLDLTNDASPLLQEAEKYRRLVDRLLYLEFTKPDITYVVQQLSHYCDADWGSCKATRKSITGYCIFYGSSLISWKTKKQVIVSRSSTEAEYRAMASTVCEVQWLSYLIKDLDIPLSLPISMVCDNQVAIHITSNPVFHEHTKHLDIDCHIVRNQYRAGFIAPFHVSTKLQLADLLTKALVAP</sequence>
<dbReference type="SUPFAM" id="SSF56672">
    <property type="entry name" value="DNA/RNA polymerases"/>
    <property type="match status" value="1"/>
</dbReference>
<dbReference type="InterPro" id="IPR043502">
    <property type="entry name" value="DNA/RNA_pol_sf"/>
</dbReference>
<gene>
    <name evidence="1" type="ORF">LIER_18547</name>
</gene>